<dbReference type="EMBL" id="QGMZ01000023">
    <property type="protein sequence ID" value="PWR72969.1"/>
    <property type="molecule type" value="Genomic_DNA"/>
</dbReference>
<dbReference type="NCBIfam" id="TIGR00229">
    <property type="entry name" value="sensory_box"/>
    <property type="match status" value="2"/>
</dbReference>
<dbReference type="PANTHER" id="PTHR43304:SF1">
    <property type="entry name" value="PAC DOMAIN-CONTAINING PROTEIN"/>
    <property type="match status" value="1"/>
</dbReference>
<evidence type="ECO:0000313" key="11">
    <source>
        <dbReference type="Proteomes" id="UP000245934"/>
    </source>
</evidence>
<sequence>MPFTDLDVQTVMILLFFGNLTAVVVLVSYKILPENNHQYYQFIGGKLLQSLAWLLFAIRETIPYYLSVQIANSILFAGFALETLAITNSTRQIHHSKKIFTILAAVSIILFLVFSYAPSNIRIIICSCNIVAIFITCSFFLLTHPSGSRLRKAIGVMYIFLCAILIFRGVYAYFSESSDFTILTGNFTQSLSGFILFFIMLVSGIGFLLLLKEHEDTVLLESNIEQKKLIRALRTSELFNRGLVENLPNYIIVYGQDRQILYVNPSVSDVLGYNPEEIIGKSILTIIPEELRKKISETITSRLNGNEMAMYETDLITKDKKRITVIVRGTSIEYQKGIAILLVLTDITERKSFERALKENEIKFVSIFKETPDPIIIINSQNRIINVNMGFEKVFGQSHREIIGKNIEETALSLLSTLIIPPDQGDNLDIHVVRKEITFKNNVGSPFIAEVALSHITIQNEPCILIQIHDIDQIRRAHEAIAQVNHKLKILNSITRHDILNLVMIAYSYSDILEDEIADTQMALKLNAIKNATREIQYLIEFTGYYQNLGNSAPSWQSIEEILQKHSIQELLSGITLISEIMGLIIFADKMLEKVIYNLIDNSIRHGTNISFIRFTSYKKGDSLFVCYEDNGGGIQRDDKEKIFNKGFGKNTGLGLFLIREILSITGILIHETGEYGTGVQFEMQVPNGKFKWEESEKNMNGNNYPENNLL</sequence>
<keyword evidence="11" id="KW-1185">Reference proteome</keyword>
<dbReference type="AlphaFoldDB" id="A0A2V2MZR3"/>
<dbReference type="InterPro" id="IPR035965">
    <property type="entry name" value="PAS-like_dom_sf"/>
</dbReference>
<feature type="transmembrane region" description="Helical" evidence="6">
    <location>
        <begin position="122"/>
        <end position="142"/>
    </location>
</feature>
<keyword evidence="4" id="KW-0808">Transferase</keyword>
<dbReference type="SMART" id="SM00387">
    <property type="entry name" value="HATPase_c"/>
    <property type="match status" value="1"/>
</dbReference>
<keyword evidence="6" id="KW-0812">Transmembrane</keyword>
<accession>A0A2V2MZR3</accession>
<keyword evidence="6" id="KW-1133">Transmembrane helix</keyword>
<proteinExistence type="predicted"/>
<dbReference type="Gene3D" id="3.30.450.20">
    <property type="entry name" value="PAS domain"/>
    <property type="match status" value="2"/>
</dbReference>
<evidence type="ECO:0000313" key="10">
    <source>
        <dbReference type="EMBL" id="PWR72969.1"/>
    </source>
</evidence>
<evidence type="ECO:0000256" key="5">
    <source>
        <dbReference type="ARBA" id="ARBA00022777"/>
    </source>
</evidence>
<feature type="transmembrane region" description="Helical" evidence="6">
    <location>
        <begin position="194"/>
        <end position="211"/>
    </location>
</feature>
<evidence type="ECO:0000259" key="9">
    <source>
        <dbReference type="PROSITE" id="PS50113"/>
    </source>
</evidence>
<dbReference type="SUPFAM" id="SSF55785">
    <property type="entry name" value="PYP-like sensor domain (PAS domain)"/>
    <property type="match status" value="2"/>
</dbReference>
<dbReference type="Pfam" id="PF13426">
    <property type="entry name" value="PAS_9"/>
    <property type="match status" value="2"/>
</dbReference>
<organism evidence="10 11">
    <name type="scientific">Methanospirillum stamsii</name>
    <dbReference type="NCBI Taxonomy" id="1277351"/>
    <lineage>
        <taxon>Archaea</taxon>
        <taxon>Methanobacteriati</taxon>
        <taxon>Methanobacteriota</taxon>
        <taxon>Stenosarchaea group</taxon>
        <taxon>Methanomicrobia</taxon>
        <taxon>Methanomicrobiales</taxon>
        <taxon>Methanospirillaceae</taxon>
        <taxon>Methanospirillum</taxon>
    </lineage>
</organism>
<feature type="transmembrane region" description="Helical" evidence="6">
    <location>
        <begin position="64"/>
        <end position="87"/>
    </location>
</feature>
<comment type="catalytic activity">
    <reaction evidence="1">
        <text>ATP + protein L-histidine = ADP + protein N-phospho-L-histidine.</text>
        <dbReference type="EC" id="2.7.13.3"/>
    </reaction>
</comment>
<evidence type="ECO:0000256" key="6">
    <source>
        <dbReference type="SAM" id="Phobius"/>
    </source>
</evidence>
<dbReference type="InterPro" id="IPR005467">
    <property type="entry name" value="His_kinase_dom"/>
</dbReference>
<dbReference type="PROSITE" id="PS50113">
    <property type="entry name" value="PAC"/>
    <property type="match status" value="1"/>
</dbReference>
<reference evidence="10 11" key="1">
    <citation type="submission" date="2018-05" db="EMBL/GenBank/DDBJ databases">
        <title>Draft genome of Methanospirillum stamsii Pt1.</title>
        <authorList>
            <person name="Dueholm M.S."/>
            <person name="Nielsen P.H."/>
            <person name="Bakmann L.F."/>
            <person name="Otzen D.E."/>
        </authorList>
    </citation>
    <scope>NUCLEOTIDE SEQUENCE [LARGE SCALE GENOMIC DNA]</scope>
    <source>
        <strain evidence="10 11">Pt1</strain>
    </source>
</reference>
<feature type="domain" description="PAS" evidence="8">
    <location>
        <begin position="360"/>
        <end position="424"/>
    </location>
</feature>
<dbReference type="InterPro" id="IPR000700">
    <property type="entry name" value="PAS-assoc_C"/>
</dbReference>
<evidence type="ECO:0000256" key="3">
    <source>
        <dbReference type="ARBA" id="ARBA00022553"/>
    </source>
</evidence>
<keyword evidence="6" id="KW-0472">Membrane</keyword>
<dbReference type="InterPro" id="IPR000014">
    <property type="entry name" value="PAS"/>
</dbReference>
<keyword evidence="3" id="KW-0597">Phosphoprotein</keyword>
<gene>
    <name evidence="10" type="ORF">DLD82_11565</name>
</gene>
<dbReference type="InterPro" id="IPR003594">
    <property type="entry name" value="HATPase_dom"/>
</dbReference>
<keyword evidence="5" id="KW-0418">Kinase</keyword>
<feature type="transmembrane region" description="Helical" evidence="6">
    <location>
        <begin position="12"/>
        <end position="32"/>
    </location>
</feature>
<dbReference type="CDD" id="cd00130">
    <property type="entry name" value="PAS"/>
    <property type="match status" value="2"/>
</dbReference>
<comment type="caution">
    <text evidence="10">The sequence shown here is derived from an EMBL/GenBank/DDBJ whole genome shotgun (WGS) entry which is preliminary data.</text>
</comment>
<dbReference type="OrthoDB" id="8127at2157"/>
<dbReference type="InterPro" id="IPR052162">
    <property type="entry name" value="Sensor_kinase/Photoreceptor"/>
</dbReference>
<dbReference type="Gene3D" id="3.30.565.10">
    <property type="entry name" value="Histidine kinase-like ATPase, C-terminal domain"/>
    <property type="match status" value="1"/>
</dbReference>
<dbReference type="SUPFAM" id="SSF55874">
    <property type="entry name" value="ATPase domain of HSP90 chaperone/DNA topoisomerase II/histidine kinase"/>
    <property type="match status" value="1"/>
</dbReference>
<dbReference type="RefSeq" id="WP_109941284.1">
    <property type="nucleotide sequence ID" value="NZ_CP176366.1"/>
</dbReference>
<feature type="domain" description="Histidine kinase" evidence="7">
    <location>
        <begin position="592"/>
        <end position="690"/>
    </location>
</feature>
<dbReference type="SMART" id="SM00091">
    <property type="entry name" value="PAS"/>
    <property type="match status" value="2"/>
</dbReference>
<name>A0A2V2MZR3_9EURY</name>
<evidence type="ECO:0000259" key="8">
    <source>
        <dbReference type="PROSITE" id="PS50112"/>
    </source>
</evidence>
<dbReference type="InterPro" id="IPR036890">
    <property type="entry name" value="HATPase_C_sf"/>
</dbReference>
<protein>
    <recommendedName>
        <fullName evidence="2">histidine kinase</fullName>
        <ecNumber evidence="2">2.7.13.3</ecNumber>
    </recommendedName>
</protein>
<evidence type="ECO:0000259" key="7">
    <source>
        <dbReference type="PROSITE" id="PS50109"/>
    </source>
</evidence>
<dbReference type="PROSITE" id="PS50112">
    <property type="entry name" value="PAS"/>
    <property type="match status" value="2"/>
</dbReference>
<dbReference type="GO" id="GO:0004673">
    <property type="term" value="F:protein histidine kinase activity"/>
    <property type="evidence" value="ECO:0007669"/>
    <property type="project" value="UniProtKB-EC"/>
</dbReference>
<feature type="transmembrane region" description="Helical" evidence="6">
    <location>
        <begin position="99"/>
        <end position="116"/>
    </location>
</feature>
<dbReference type="GeneID" id="97610204"/>
<dbReference type="CDD" id="cd00075">
    <property type="entry name" value="HATPase"/>
    <property type="match status" value="1"/>
</dbReference>
<evidence type="ECO:0000256" key="2">
    <source>
        <dbReference type="ARBA" id="ARBA00012438"/>
    </source>
</evidence>
<dbReference type="Proteomes" id="UP000245934">
    <property type="component" value="Unassembled WGS sequence"/>
</dbReference>
<dbReference type="PANTHER" id="PTHR43304">
    <property type="entry name" value="PHYTOCHROME-LIKE PROTEIN CPH1"/>
    <property type="match status" value="1"/>
</dbReference>
<dbReference type="Pfam" id="PF02518">
    <property type="entry name" value="HATPase_c"/>
    <property type="match status" value="1"/>
</dbReference>
<feature type="domain" description="PAS" evidence="8">
    <location>
        <begin position="236"/>
        <end position="306"/>
    </location>
</feature>
<dbReference type="EC" id="2.7.13.3" evidence="2"/>
<feature type="transmembrane region" description="Helical" evidence="6">
    <location>
        <begin position="154"/>
        <end position="174"/>
    </location>
</feature>
<evidence type="ECO:0000256" key="4">
    <source>
        <dbReference type="ARBA" id="ARBA00022679"/>
    </source>
</evidence>
<dbReference type="PROSITE" id="PS50109">
    <property type="entry name" value="HIS_KIN"/>
    <property type="match status" value="1"/>
</dbReference>
<feature type="domain" description="PAC" evidence="9">
    <location>
        <begin position="309"/>
        <end position="359"/>
    </location>
</feature>
<evidence type="ECO:0000256" key="1">
    <source>
        <dbReference type="ARBA" id="ARBA00000085"/>
    </source>
</evidence>